<dbReference type="Proteomes" id="UP001432027">
    <property type="component" value="Unassembled WGS sequence"/>
</dbReference>
<dbReference type="AlphaFoldDB" id="A0AAV5T5X1"/>
<evidence type="ECO:0000313" key="2">
    <source>
        <dbReference type="Proteomes" id="UP001432027"/>
    </source>
</evidence>
<accession>A0AAV5T5X1</accession>
<organism evidence="1 2">
    <name type="scientific">Pristionchus entomophagus</name>
    <dbReference type="NCBI Taxonomy" id="358040"/>
    <lineage>
        <taxon>Eukaryota</taxon>
        <taxon>Metazoa</taxon>
        <taxon>Ecdysozoa</taxon>
        <taxon>Nematoda</taxon>
        <taxon>Chromadorea</taxon>
        <taxon>Rhabditida</taxon>
        <taxon>Rhabditina</taxon>
        <taxon>Diplogasteromorpha</taxon>
        <taxon>Diplogasteroidea</taxon>
        <taxon>Neodiplogasteridae</taxon>
        <taxon>Pristionchus</taxon>
    </lineage>
</organism>
<name>A0AAV5T5X1_9BILA</name>
<sequence>MTGAVFNISPTNGGFPIIKMWAVKQAIMEMEVGGVIWGVGECEWGVYSLFIDVVIVNNAITCMALQRKIEERIEHLVDSANHLLERQPRVPIPMLSKITVEFKRLTSDVEYKDLARRAITMELNGVIWSSYAVKTTGSGFWRKEFLEVTAYYDEDETSVMNITSALSSPDQCSLSYQLSNVPLEFALAQELTHR</sequence>
<protein>
    <submittedName>
        <fullName evidence="1">Uncharacterized protein</fullName>
    </submittedName>
</protein>
<evidence type="ECO:0000313" key="1">
    <source>
        <dbReference type="EMBL" id="GMS90663.1"/>
    </source>
</evidence>
<dbReference type="EMBL" id="BTSX01000003">
    <property type="protein sequence ID" value="GMS90663.1"/>
    <property type="molecule type" value="Genomic_DNA"/>
</dbReference>
<keyword evidence="2" id="KW-1185">Reference proteome</keyword>
<gene>
    <name evidence="1" type="ORF">PENTCL1PPCAC_12838</name>
</gene>
<reference evidence="1" key="1">
    <citation type="submission" date="2023-10" db="EMBL/GenBank/DDBJ databases">
        <title>Genome assembly of Pristionchus species.</title>
        <authorList>
            <person name="Yoshida K."/>
            <person name="Sommer R.J."/>
        </authorList>
    </citation>
    <scope>NUCLEOTIDE SEQUENCE</scope>
    <source>
        <strain evidence="1">RS0144</strain>
    </source>
</reference>
<comment type="caution">
    <text evidence="1">The sequence shown here is derived from an EMBL/GenBank/DDBJ whole genome shotgun (WGS) entry which is preliminary data.</text>
</comment>
<proteinExistence type="predicted"/>